<feature type="compositionally biased region" description="Polar residues" evidence="1">
    <location>
        <begin position="136"/>
        <end position="157"/>
    </location>
</feature>
<keyword evidence="2" id="KW-1133">Transmembrane helix</keyword>
<feature type="compositionally biased region" description="Low complexity" evidence="1">
    <location>
        <begin position="272"/>
        <end position="285"/>
    </location>
</feature>
<evidence type="ECO:0000313" key="3">
    <source>
        <dbReference type="EMBL" id="MBO2008173.1"/>
    </source>
</evidence>
<sequence>MTDREPDDLYDALRDRLADYGQEPPAPLWAGIRAQLPPPVAQPQLRPKRRRASVVLLLLLLATASGVGWHWWQQPKNSGSANSPLAILTSKNAELSNQKSALAHSQAERERAITPASSASAQPTAPDETLSPGLAGTSTAAGSVPSTGRSNEVSAGNSGVATGSPIARNGAAASVASAAAGAKMASKAVVAGALIDGSKPLAVRRTPKRQAHEPATDGATVATISGGTAARQGQGLNQHSLGNEVAANLSKKPGTTSPWTAAKTAAATRQSAARRAPGASIAATALSRQSAKRQPLTGPTARDIAARSAAARVQSATGQPAAAAPAASVDGVPEATVKSFSSTGLATASGPDWLQARAVALQLAAGPALPQPQAATVAPNEPPASVRPRWAVQVLAGPALTYRQLSSPASGGIGTTSPSSSPGTSFSSRTSSTTSVAELERPALGSGFQVNVRRSLTERWTLSAGLGYAEYATRLALQQVHVTTRVGSVANTAPSQDSATTSIHRRDTYRFVTLPLRVGYARPLTPRWSVGLLAGADVAVYIGGSSTEGSTCACQTQSWGLTGSPYRRVSVGASLGAEVRYRLNGRWELLAQPTATYMLTPLAQSTTAYSRRHLLGGTALLGASYTLP</sequence>
<feature type="region of interest" description="Disordered" evidence="1">
    <location>
        <begin position="406"/>
        <end position="438"/>
    </location>
</feature>
<feature type="region of interest" description="Disordered" evidence="1">
    <location>
        <begin position="201"/>
        <end position="220"/>
    </location>
</feature>
<feature type="compositionally biased region" description="Low complexity" evidence="1">
    <location>
        <begin position="406"/>
        <end position="435"/>
    </location>
</feature>
<feature type="transmembrane region" description="Helical" evidence="2">
    <location>
        <begin position="54"/>
        <end position="72"/>
    </location>
</feature>
<evidence type="ECO:0008006" key="5">
    <source>
        <dbReference type="Google" id="ProtNLM"/>
    </source>
</evidence>
<keyword evidence="4" id="KW-1185">Reference proteome</keyword>
<dbReference type="RefSeq" id="WP_208173689.1">
    <property type="nucleotide sequence ID" value="NZ_JAGETZ010000001.1"/>
</dbReference>
<dbReference type="EMBL" id="JAGETZ010000001">
    <property type="protein sequence ID" value="MBO2008173.1"/>
    <property type="molecule type" value="Genomic_DNA"/>
</dbReference>
<protein>
    <recommendedName>
        <fullName evidence="5">Outer membrane protein beta-barrel domain-containing protein</fullName>
    </recommendedName>
</protein>
<reference evidence="3 4" key="1">
    <citation type="submission" date="2021-03" db="EMBL/GenBank/DDBJ databases">
        <authorList>
            <person name="Kim M.K."/>
        </authorList>
    </citation>
    <scope>NUCLEOTIDE SEQUENCE [LARGE SCALE GENOMIC DNA]</scope>
    <source>
        <strain evidence="3 4">BT442</strain>
    </source>
</reference>
<feature type="compositionally biased region" description="Low complexity" evidence="1">
    <location>
        <begin position="113"/>
        <end position="126"/>
    </location>
</feature>
<gene>
    <name evidence="3" type="ORF">J4E00_03865</name>
</gene>
<feature type="region of interest" description="Disordered" evidence="1">
    <location>
        <begin position="97"/>
        <end position="157"/>
    </location>
</feature>
<evidence type="ECO:0000256" key="2">
    <source>
        <dbReference type="SAM" id="Phobius"/>
    </source>
</evidence>
<evidence type="ECO:0000313" key="4">
    <source>
        <dbReference type="Proteomes" id="UP000664369"/>
    </source>
</evidence>
<keyword evidence="2" id="KW-0472">Membrane</keyword>
<keyword evidence="2" id="KW-0812">Transmembrane</keyword>
<comment type="caution">
    <text evidence="3">The sequence shown here is derived from an EMBL/GenBank/DDBJ whole genome shotgun (WGS) entry which is preliminary data.</text>
</comment>
<proteinExistence type="predicted"/>
<accession>A0ABS3QA97</accession>
<name>A0ABS3QA97_9BACT</name>
<feature type="region of interest" description="Disordered" evidence="1">
    <location>
        <begin position="272"/>
        <end position="302"/>
    </location>
</feature>
<organism evidence="3 4">
    <name type="scientific">Hymenobacter negativus</name>
    <dbReference type="NCBI Taxonomy" id="2795026"/>
    <lineage>
        <taxon>Bacteria</taxon>
        <taxon>Pseudomonadati</taxon>
        <taxon>Bacteroidota</taxon>
        <taxon>Cytophagia</taxon>
        <taxon>Cytophagales</taxon>
        <taxon>Hymenobacteraceae</taxon>
        <taxon>Hymenobacter</taxon>
    </lineage>
</organism>
<evidence type="ECO:0000256" key="1">
    <source>
        <dbReference type="SAM" id="MobiDB-lite"/>
    </source>
</evidence>
<dbReference type="Proteomes" id="UP000664369">
    <property type="component" value="Unassembled WGS sequence"/>
</dbReference>